<name>A0A8H4VSK6_9AGAR</name>
<dbReference type="EMBL" id="JAACJL010000015">
    <property type="protein sequence ID" value="KAF4620938.1"/>
    <property type="molecule type" value="Genomic_DNA"/>
</dbReference>
<dbReference type="Proteomes" id="UP000521872">
    <property type="component" value="Unassembled WGS sequence"/>
</dbReference>
<protein>
    <submittedName>
        <fullName evidence="1">Uncharacterized protein</fullName>
    </submittedName>
</protein>
<evidence type="ECO:0000313" key="1">
    <source>
        <dbReference type="EMBL" id="KAF4620938.1"/>
    </source>
</evidence>
<reference evidence="1 2" key="1">
    <citation type="submission" date="2019-12" db="EMBL/GenBank/DDBJ databases">
        <authorList>
            <person name="Floudas D."/>
            <person name="Bentzer J."/>
            <person name="Ahren D."/>
            <person name="Johansson T."/>
            <person name="Persson P."/>
            <person name="Tunlid A."/>
        </authorList>
    </citation>
    <scope>NUCLEOTIDE SEQUENCE [LARGE SCALE GENOMIC DNA]</scope>
    <source>
        <strain evidence="1 2">CBS 102.39</strain>
    </source>
</reference>
<comment type="caution">
    <text evidence="1">The sequence shown here is derived from an EMBL/GenBank/DDBJ whole genome shotgun (WGS) entry which is preliminary data.</text>
</comment>
<proteinExistence type="predicted"/>
<accession>A0A8H4VSK6</accession>
<evidence type="ECO:0000313" key="2">
    <source>
        <dbReference type="Proteomes" id="UP000521872"/>
    </source>
</evidence>
<keyword evidence="2" id="KW-1185">Reference proteome</keyword>
<gene>
    <name evidence="1" type="ORF">D9613_001091</name>
</gene>
<sequence length="198" mass="22636">MKTIHVKVENSMFVLPRRTLNYPGTPFELPFPLCQPGEDEQEERPAEQDFIDLKGVAHTTSKFFSMLSKLALHRSLTCFGLSDIRHLCIAIRRSYAPAPKYAVGGYEYWLGVLKLASLWNIKELRQKALKKIGPVIMNDPLKKVFISNLNNWPNLLSTNSHSELMLDRCRVWSVGTYEDLVSQHFKEELEELGAASDL</sequence>
<dbReference type="AlphaFoldDB" id="A0A8H4VSK6"/>
<organism evidence="1 2">
    <name type="scientific">Agrocybe pediades</name>
    <dbReference type="NCBI Taxonomy" id="84607"/>
    <lineage>
        <taxon>Eukaryota</taxon>
        <taxon>Fungi</taxon>
        <taxon>Dikarya</taxon>
        <taxon>Basidiomycota</taxon>
        <taxon>Agaricomycotina</taxon>
        <taxon>Agaricomycetes</taxon>
        <taxon>Agaricomycetidae</taxon>
        <taxon>Agaricales</taxon>
        <taxon>Agaricineae</taxon>
        <taxon>Strophariaceae</taxon>
        <taxon>Agrocybe</taxon>
    </lineage>
</organism>